<protein>
    <submittedName>
        <fullName evidence="1">Uncharacterized protein</fullName>
    </submittedName>
</protein>
<dbReference type="AlphaFoldDB" id="A0A9Q3DH94"/>
<proteinExistence type="predicted"/>
<evidence type="ECO:0000313" key="1">
    <source>
        <dbReference type="EMBL" id="MBW0503174.1"/>
    </source>
</evidence>
<organism evidence="1 2">
    <name type="scientific">Austropuccinia psidii MF-1</name>
    <dbReference type="NCBI Taxonomy" id="1389203"/>
    <lineage>
        <taxon>Eukaryota</taxon>
        <taxon>Fungi</taxon>
        <taxon>Dikarya</taxon>
        <taxon>Basidiomycota</taxon>
        <taxon>Pucciniomycotina</taxon>
        <taxon>Pucciniomycetes</taxon>
        <taxon>Pucciniales</taxon>
        <taxon>Sphaerophragmiaceae</taxon>
        <taxon>Austropuccinia</taxon>
    </lineage>
</organism>
<reference evidence="1" key="1">
    <citation type="submission" date="2021-03" db="EMBL/GenBank/DDBJ databases">
        <title>Draft genome sequence of rust myrtle Austropuccinia psidii MF-1, a brazilian biotype.</title>
        <authorList>
            <person name="Quecine M.C."/>
            <person name="Pachon D.M.R."/>
            <person name="Bonatelli M.L."/>
            <person name="Correr F.H."/>
            <person name="Franceschini L.M."/>
            <person name="Leite T.F."/>
            <person name="Margarido G.R.A."/>
            <person name="Almeida C.A."/>
            <person name="Ferrarezi J.A."/>
            <person name="Labate C.A."/>
        </authorList>
    </citation>
    <scope>NUCLEOTIDE SEQUENCE</scope>
    <source>
        <strain evidence="1">MF-1</strain>
    </source>
</reference>
<gene>
    <name evidence="1" type="ORF">O181_042889</name>
</gene>
<keyword evidence="2" id="KW-1185">Reference proteome</keyword>
<dbReference type="EMBL" id="AVOT02017213">
    <property type="protein sequence ID" value="MBW0503174.1"/>
    <property type="molecule type" value="Genomic_DNA"/>
</dbReference>
<accession>A0A9Q3DH94</accession>
<dbReference type="OrthoDB" id="3264316at2759"/>
<comment type="caution">
    <text evidence="1">The sequence shown here is derived from an EMBL/GenBank/DDBJ whole genome shotgun (WGS) entry which is preliminary data.</text>
</comment>
<name>A0A9Q3DH94_9BASI</name>
<evidence type="ECO:0000313" key="2">
    <source>
        <dbReference type="Proteomes" id="UP000765509"/>
    </source>
</evidence>
<sequence length="167" mass="19072">MHHASKSPHSWRQACEVAHLKLKKYYDYKMANNNSLIATLLNPQYCEGIFKQMGVPPHQAKEVIDLLVHECSILTQNNKSAHKRGESQSSADNLSKPESFNLLKHLKQLPIEATYDVLHSYDDEVASYLQNTHPMTKGEHIVDYWKVSAAPFQSFGSFLLLAPDHLW</sequence>
<dbReference type="Proteomes" id="UP000765509">
    <property type="component" value="Unassembled WGS sequence"/>
</dbReference>